<feature type="binding site" evidence="7">
    <location>
        <begin position="134"/>
        <end position="137"/>
    </location>
    <ligand>
        <name>substrate</name>
    </ligand>
</feature>
<dbReference type="HAMAP" id="MF_00488">
    <property type="entry name" value="Lactate_dehydrog"/>
    <property type="match status" value="1"/>
</dbReference>
<comment type="caution">
    <text evidence="10">The sequence shown here is derived from an EMBL/GenBank/DDBJ whole genome shotgun (WGS) entry which is preliminary data.</text>
</comment>
<evidence type="ECO:0000256" key="5">
    <source>
        <dbReference type="ARBA" id="ARBA00023027"/>
    </source>
</evidence>
<protein>
    <recommendedName>
        <fullName evidence="3 7">L-lactate dehydrogenase</fullName>
        <shortName evidence="7">L-LDH</shortName>
        <ecNumber evidence="3 7">1.1.1.27</ecNumber>
    </recommendedName>
</protein>
<feature type="binding site" evidence="7">
    <location>
        <position position="96"/>
    </location>
    <ligand>
        <name>substrate</name>
    </ligand>
</feature>
<dbReference type="PIRSF" id="PIRSF000102">
    <property type="entry name" value="Lac_mal_DH"/>
    <property type="match status" value="1"/>
</dbReference>
<feature type="binding site" evidence="7">
    <location>
        <begin position="132"/>
        <end position="134"/>
    </location>
    <ligand>
        <name>NAD(+)</name>
        <dbReference type="ChEBI" id="CHEBI:57540"/>
    </ligand>
</feature>
<comment type="subcellular location">
    <subcellularLocation>
        <location evidence="7">Cytoplasm</location>
    </subcellularLocation>
</comment>
<dbReference type="CDD" id="cd05292">
    <property type="entry name" value="LDH_2"/>
    <property type="match status" value="1"/>
</dbReference>
<evidence type="ECO:0000256" key="7">
    <source>
        <dbReference type="HAMAP-Rule" id="MF_00488"/>
    </source>
</evidence>
<evidence type="ECO:0000256" key="3">
    <source>
        <dbReference type="ARBA" id="ARBA00012967"/>
    </source>
</evidence>
<comment type="function">
    <text evidence="7">Catalyzes the conversion of lactate to pyruvate.</text>
</comment>
<dbReference type="InterPro" id="IPR022383">
    <property type="entry name" value="Lactate/malate_DH_C"/>
</dbReference>
<keyword evidence="11" id="KW-1185">Reference proteome</keyword>
<dbReference type="SUPFAM" id="SSF51735">
    <property type="entry name" value="NAD(P)-binding Rossmann-fold domains"/>
    <property type="match status" value="1"/>
</dbReference>
<name>A0ABS3I513_9MICO</name>
<keyword evidence="4 7" id="KW-0560">Oxidoreductase</keyword>
<dbReference type="NCBIfam" id="TIGR01771">
    <property type="entry name" value="L-LDH-NAD"/>
    <property type="match status" value="1"/>
</dbReference>
<comment type="activity regulation">
    <text evidence="7">Allosterically activated by fructose 1,6-bisphosphate (FBP).</text>
</comment>
<feature type="binding site" evidence="7">
    <location>
        <position position="48"/>
    </location>
    <ligand>
        <name>NAD(+)</name>
        <dbReference type="ChEBI" id="CHEBI:57540"/>
    </ligand>
</feature>
<comment type="similarity">
    <text evidence="2 7">Belongs to the LDH/MDH superfamily. LDH family.</text>
</comment>
<dbReference type="InterPro" id="IPR001236">
    <property type="entry name" value="Lactate/malate_DH_N"/>
</dbReference>
<dbReference type="InterPro" id="IPR036291">
    <property type="entry name" value="NAD(P)-bd_dom_sf"/>
</dbReference>
<keyword evidence="7" id="KW-0963">Cytoplasm</keyword>
<dbReference type="PANTHER" id="PTHR43128">
    <property type="entry name" value="L-2-HYDROXYCARBOXYLATE DEHYDROGENASE (NAD(P)(+))"/>
    <property type="match status" value="1"/>
</dbReference>
<dbReference type="InterPro" id="IPR015955">
    <property type="entry name" value="Lactate_DH/Glyco_Ohase_4_C"/>
</dbReference>
<feature type="binding site" evidence="7">
    <location>
        <position position="182"/>
    </location>
    <ligand>
        <name>beta-D-fructose 1,6-bisphosphate</name>
        <dbReference type="ChEBI" id="CHEBI:32966"/>
        <note>allosteric activator</note>
    </ligand>
</feature>
<keyword evidence="7" id="KW-0021">Allosteric enzyme</keyword>
<dbReference type="InterPro" id="IPR018177">
    <property type="entry name" value="L-lactate_DH_AS"/>
</dbReference>
<feature type="modified residue" description="Phosphotyrosine" evidence="7">
    <location>
        <position position="236"/>
    </location>
</feature>
<dbReference type="EC" id="1.1.1.27" evidence="3 7"/>
<dbReference type="Pfam" id="PF02866">
    <property type="entry name" value="Ldh_1_C"/>
    <property type="match status" value="1"/>
</dbReference>
<feature type="domain" description="Lactate/malate dehydrogenase N-terminal" evidence="8">
    <location>
        <begin position="17"/>
        <end position="156"/>
    </location>
</feature>
<feature type="binding site" evidence="7">
    <location>
        <begin position="162"/>
        <end position="165"/>
    </location>
    <ligand>
        <name>substrate</name>
    </ligand>
</feature>
<dbReference type="RefSeq" id="WP_207273386.1">
    <property type="nucleotide sequence ID" value="NZ_JAFMPK010000005.1"/>
</dbReference>
<feature type="binding site" evidence="7">
    <location>
        <position position="157"/>
    </location>
    <ligand>
        <name>NAD(+)</name>
        <dbReference type="ChEBI" id="CHEBI:57540"/>
    </ligand>
</feature>
<dbReference type="PRINTS" id="PR00086">
    <property type="entry name" value="LLDHDRGNASE"/>
</dbReference>
<evidence type="ECO:0000259" key="9">
    <source>
        <dbReference type="Pfam" id="PF02866"/>
    </source>
</evidence>
<dbReference type="Pfam" id="PF00056">
    <property type="entry name" value="Ldh_1_N"/>
    <property type="match status" value="1"/>
</dbReference>
<dbReference type="Gene3D" id="3.40.50.720">
    <property type="entry name" value="NAD(P)-binding Rossmann-like Domain"/>
    <property type="match status" value="1"/>
</dbReference>
<reference evidence="11" key="1">
    <citation type="submission" date="2023-07" db="EMBL/GenBank/DDBJ databases">
        <title>Myceligenerans salitolerans sp. nov., a halotolerant actinomycete isolated from a salt lake in Xinjiang, China.</title>
        <authorList>
            <person name="Guan T."/>
        </authorList>
    </citation>
    <scope>NUCLEOTIDE SEQUENCE [LARGE SCALE GENOMIC DNA]</scope>
    <source>
        <strain evidence="11">XHU 5031</strain>
    </source>
</reference>
<accession>A0ABS3I513</accession>
<dbReference type="Gene3D" id="3.90.110.10">
    <property type="entry name" value="Lactate dehydrogenase/glycoside hydrolase, family 4, C-terminal"/>
    <property type="match status" value="1"/>
</dbReference>
<feature type="binding site" evidence="7">
    <location>
        <position position="245"/>
    </location>
    <ligand>
        <name>substrate</name>
    </ligand>
</feature>
<comment type="caution">
    <text evidence="7">Lacks conserved residue(s) required for the propagation of feature annotation.</text>
</comment>
<evidence type="ECO:0000259" key="8">
    <source>
        <dbReference type="Pfam" id="PF00056"/>
    </source>
</evidence>
<dbReference type="GO" id="GO:0004459">
    <property type="term" value="F:L-lactate dehydrogenase (NAD+) activity"/>
    <property type="evidence" value="ECO:0007669"/>
    <property type="project" value="UniProtKB-EC"/>
</dbReference>
<gene>
    <name evidence="7" type="primary">ldh</name>
    <name evidence="10" type="ORF">J0911_00235</name>
</gene>
<organism evidence="10 11">
    <name type="scientific">Myceligenerans salitolerans</name>
    <dbReference type="NCBI Taxonomy" id="1230528"/>
    <lineage>
        <taxon>Bacteria</taxon>
        <taxon>Bacillati</taxon>
        <taxon>Actinomycetota</taxon>
        <taxon>Actinomycetes</taxon>
        <taxon>Micrococcales</taxon>
        <taxon>Promicromonosporaceae</taxon>
        <taxon>Myceligenerans</taxon>
    </lineage>
</organism>
<feature type="binding site" evidence="7">
    <location>
        <position position="27"/>
    </location>
    <ligand>
        <name>NAD(+)</name>
        <dbReference type="ChEBI" id="CHEBI:57540"/>
    </ligand>
</feature>
<dbReference type="PROSITE" id="PS00064">
    <property type="entry name" value="L_LDH"/>
    <property type="match status" value="1"/>
</dbReference>
<comment type="pathway">
    <text evidence="1 7">Fermentation; pyruvate fermentation to lactate; (S)-lactate from pyruvate: step 1/1.</text>
</comment>
<evidence type="ECO:0000256" key="1">
    <source>
        <dbReference type="ARBA" id="ARBA00004843"/>
    </source>
</evidence>
<evidence type="ECO:0000313" key="11">
    <source>
        <dbReference type="Proteomes" id="UP000664617"/>
    </source>
</evidence>
<comment type="catalytic activity">
    <reaction evidence="6 7">
        <text>(S)-lactate + NAD(+) = pyruvate + NADH + H(+)</text>
        <dbReference type="Rhea" id="RHEA:23444"/>
        <dbReference type="ChEBI" id="CHEBI:15361"/>
        <dbReference type="ChEBI" id="CHEBI:15378"/>
        <dbReference type="ChEBI" id="CHEBI:16651"/>
        <dbReference type="ChEBI" id="CHEBI:57540"/>
        <dbReference type="ChEBI" id="CHEBI:57945"/>
        <dbReference type="EC" id="1.1.1.27"/>
    </reaction>
</comment>
<feature type="domain" description="Lactate/malate dehydrogenase C-terminal" evidence="9">
    <location>
        <begin position="159"/>
        <end position="320"/>
    </location>
</feature>
<evidence type="ECO:0000256" key="4">
    <source>
        <dbReference type="ARBA" id="ARBA00023002"/>
    </source>
</evidence>
<feature type="binding site" evidence="7">
    <location>
        <begin position="93"/>
        <end position="94"/>
    </location>
    <ligand>
        <name>NAD(+)</name>
        <dbReference type="ChEBI" id="CHEBI:57540"/>
    </ligand>
</feature>
<feature type="binding site" evidence="7">
    <location>
        <position position="53"/>
    </location>
    <ligand>
        <name>NAD(+)</name>
        <dbReference type="ChEBI" id="CHEBI:57540"/>
    </ligand>
</feature>
<sequence>MTAADGTATARRSARTTKLAVVGAGAVGTTLAYAALARGTARTVALMDTNRSKVDAEVLDLQHGQMFVPQAEIVGSDDVAVCEGADVVVVTAGAKQRPGQSRLDLAESTVGLTRELMPGLVAVAPDAVYVMVTNPVDVVTYAAQKFSGLPRERVFGSGTVLDTSRLREAIARQAGVAVGNVHAYIAGEHGDSEIALWSSASIGGVPLLDWTGLAGRPPLDEEVRTRIAADVVQSAYRIIEGKGATNYAIGLAGTRIIEAVLKDEHRVLPVSSHLDGYYGIDDVCLSVPALVGRGGATETIDIPLSGGELRDLRASAERVRAIQRRFGL</sequence>
<evidence type="ECO:0000256" key="6">
    <source>
        <dbReference type="ARBA" id="ARBA00049258"/>
    </source>
</evidence>
<evidence type="ECO:0000313" key="10">
    <source>
        <dbReference type="EMBL" id="MBO0607454.1"/>
    </source>
</evidence>
<keyword evidence="5 7" id="KW-0520">NAD</keyword>
<proteinExistence type="inferred from homology"/>
<feature type="binding site" evidence="7">
    <location>
        <position position="102"/>
    </location>
    <ligand>
        <name>substrate</name>
    </ligand>
</feature>
<dbReference type="InterPro" id="IPR011304">
    <property type="entry name" value="L-lactate_DH"/>
</dbReference>
<keyword evidence="7" id="KW-0597">Phosphoprotein</keyword>
<feature type="active site" description="Proton acceptor" evidence="7">
    <location>
        <position position="189"/>
    </location>
</feature>
<evidence type="ECO:0000256" key="2">
    <source>
        <dbReference type="ARBA" id="ARBA00006054"/>
    </source>
</evidence>
<dbReference type="EMBL" id="JAFMPK010000005">
    <property type="protein sequence ID" value="MBO0607454.1"/>
    <property type="molecule type" value="Genomic_DNA"/>
</dbReference>
<feature type="binding site" evidence="7">
    <location>
        <position position="167"/>
    </location>
    <ligand>
        <name>beta-D-fructose 1,6-bisphosphate</name>
        <dbReference type="ChEBI" id="CHEBI:32966"/>
        <note>allosteric activator</note>
    </ligand>
</feature>
<dbReference type="InterPro" id="IPR001557">
    <property type="entry name" value="L-lactate/malate_DH"/>
</dbReference>
<dbReference type="SUPFAM" id="SSF56327">
    <property type="entry name" value="LDH C-terminal domain-like"/>
    <property type="match status" value="1"/>
</dbReference>
<comment type="subunit">
    <text evidence="7">Homotetramer.</text>
</comment>
<dbReference type="Proteomes" id="UP000664617">
    <property type="component" value="Unassembled WGS sequence"/>
</dbReference>
<dbReference type="PANTHER" id="PTHR43128:SF16">
    <property type="entry name" value="L-LACTATE DEHYDROGENASE"/>
    <property type="match status" value="1"/>
</dbReference>